<keyword evidence="3" id="KW-1185">Reference proteome</keyword>
<evidence type="ECO:0000313" key="2">
    <source>
        <dbReference type="EMBL" id="KAK9124384.1"/>
    </source>
</evidence>
<reference evidence="2 3" key="1">
    <citation type="submission" date="2024-01" db="EMBL/GenBank/DDBJ databases">
        <title>Genome assemblies of Stephania.</title>
        <authorList>
            <person name="Yang L."/>
        </authorList>
    </citation>
    <scope>NUCLEOTIDE SEQUENCE [LARGE SCALE GENOMIC DNA]</scope>
    <source>
        <strain evidence="2">QJT</strain>
        <tissue evidence="2">Leaf</tissue>
    </source>
</reference>
<dbReference type="AlphaFoldDB" id="A0AAP0IYX1"/>
<sequence>MGDKICSRDPDPQWGYLDKEGEEIERESEGKGVVEEVESTKVASGRILNAIPLCDQVATCITVHIEPKHERIEIMIRDKCILTFGQVSRRGMCRCAVGVTPAIEQIQMLALLEFDSPKQHSVEESEGRPVQQIPLQLMLKKYLPPYN</sequence>
<evidence type="ECO:0000313" key="3">
    <source>
        <dbReference type="Proteomes" id="UP001417504"/>
    </source>
</evidence>
<feature type="region of interest" description="Disordered" evidence="1">
    <location>
        <begin position="1"/>
        <end position="32"/>
    </location>
</feature>
<comment type="caution">
    <text evidence="2">The sequence shown here is derived from an EMBL/GenBank/DDBJ whole genome shotgun (WGS) entry which is preliminary data.</text>
</comment>
<proteinExistence type="predicted"/>
<feature type="compositionally biased region" description="Basic and acidic residues" evidence="1">
    <location>
        <begin position="1"/>
        <end position="11"/>
    </location>
</feature>
<protein>
    <submittedName>
        <fullName evidence="2">Uncharacterized protein</fullName>
    </submittedName>
</protein>
<organism evidence="2 3">
    <name type="scientific">Stephania japonica</name>
    <dbReference type="NCBI Taxonomy" id="461633"/>
    <lineage>
        <taxon>Eukaryota</taxon>
        <taxon>Viridiplantae</taxon>
        <taxon>Streptophyta</taxon>
        <taxon>Embryophyta</taxon>
        <taxon>Tracheophyta</taxon>
        <taxon>Spermatophyta</taxon>
        <taxon>Magnoliopsida</taxon>
        <taxon>Ranunculales</taxon>
        <taxon>Menispermaceae</taxon>
        <taxon>Menispermoideae</taxon>
        <taxon>Cissampelideae</taxon>
        <taxon>Stephania</taxon>
    </lineage>
</organism>
<name>A0AAP0IYX1_9MAGN</name>
<gene>
    <name evidence="2" type="ORF">Sjap_013986</name>
</gene>
<accession>A0AAP0IYX1</accession>
<dbReference type="Proteomes" id="UP001417504">
    <property type="component" value="Unassembled WGS sequence"/>
</dbReference>
<evidence type="ECO:0000256" key="1">
    <source>
        <dbReference type="SAM" id="MobiDB-lite"/>
    </source>
</evidence>
<dbReference type="EMBL" id="JBBNAE010000005">
    <property type="protein sequence ID" value="KAK9124384.1"/>
    <property type="molecule type" value="Genomic_DNA"/>
</dbReference>